<comment type="function">
    <text evidence="5">Involved in DNA double-strand break (DSB) repair and recombination. Promotes the annealing of complementary single-stranded DNA and by stimulation of the RAD51 recombinase.</text>
</comment>
<feature type="region of interest" description="Disordered" evidence="7">
    <location>
        <begin position="344"/>
        <end position="372"/>
    </location>
</feature>
<evidence type="ECO:0000256" key="2">
    <source>
        <dbReference type="ARBA" id="ARBA00022763"/>
    </source>
</evidence>
<evidence type="ECO:0000256" key="7">
    <source>
        <dbReference type="SAM" id="MobiDB-lite"/>
    </source>
</evidence>
<name>A0A8X7NJ14_CANPA</name>
<feature type="region of interest" description="Disordered" evidence="7">
    <location>
        <begin position="1"/>
        <end position="40"/>
    </location>
</feature>
<evidence type="ECO:0000313" key="9">
    <source>
        <dbReference type="Proteomes" id="UP000590412"/>
    </source>
</evidence>
<dbReference type="GO" id="GO:0005634">
    <property type="term" value="C:nucleus"/>
    <property type="evidence" value="ECO:0007669"/>
    <property type="project" value="TreeGrafter"/>
</dbReference>
<dbReference type="EMBL" id="JABWAB010000009">
    <property type="protein sequence ID" value="KAF6045269.1"/>
    <property type="molecule type" value="Genomic_DNA"/>
</dbReference>
<comment type="caution">
    <text evidence="8">The sequence shown here is derived from an EMBL/GenBank/DDBJ whole genome shotgun (WGS) entry which is preliminary data.</text>
</comment>
<evidence type="ECO:0000256" key="3">
    <source>
        <dbReference type="ARBA" id="ARBA00023172"/>
    </source>
</evidence>
<sequence>MSSSTGNQQPRRPTKPPLQHLGQQRQPQSSTQFTEPERREIQTKLNKALGPEYVSYRPGGGGSSVQYIEGWKALNLANEVFGFNGWNSEIMSCEIDYLDTHGNTGRCSLGLSIVVRVTLKDGTYHEDIGYGYIDNAKSKSQAFEKCKKEAYTDGIKRCLRCFGNVLGNCLYDKTIVKQMSKLEKKSIEYEPDDFHRDPIYAERERKKQVMEKRAQEEKERETRREQERLNAPDEAFITPRSPSKVVQHVNKRKDADEIDESFNFSDDGAEDHELDHVETKSTQIETSETKDQEEDGEVEGEGEGEDSSHFPAFVAAKNAALLQLKQDRNGEEIPQFNTTFVSPNIERTVDPTKSVPVKRTDLKGKTPPLGVNHLQNRVKKPVTNNHLSNNFGKRIGVPPMRPVRRLHGEEISTIEK</sequence>
<dbReference type="PANTHER" id="PTHR12132">
    <property type="entry name" value="DNA REPAIR AND RECOMBINATION PROTEIN RAD52, RAD59"/>
    <property type="match status" value="1"/>
</dbReference>
<feature type="compositionally biased region" description="Polar residues" evidence="7">
    <location>
        <begin position="1"/>
        <end position="11"/>
    </location>
</feature>
<dbReference type="AlphaFoldDB" id="A0A8X7NJ14"/>
<dbReference type="GO" id="GO:0006312">
    <property type="term" value="P:mitotic recombination"/>
    <property type="evidence" value="ECO:0007669"/>
    <property type="project" value="TreeGrafter"/>
</dbReference>
<reference evidence="8" key="1">
    <citation type="submission" date="2020-03" db="EMBL/GenBank/DDBJ databases">
        <title>FDA dAtabase for Regulatory Grade micrObial Sequences (FDA-ARGOS): Supporting development and validation of Infectious Disease Dx tests.</title>
        <authorList>
            <person name="Campos J."/>
            <person name="Goldberg B."/>
            <person name="Tallon L."/>
            <person name="Sadzewicz L."/>
            <person name="Vavikolanu K."/>
            <person name="Mehta A."/>
            <person name="Aluvathingal J."/>
            <person name="Nadendla S."/>
            <person name="Nandy P."/>
            <person name="Geyer C."/>
            <person name="Yan Y."/>
            <person name="Sichtig H."/>
        </authorList>
    </citation>
    <scope>NUCLEOTIDE SEQUENCE [LARGE SCALE GENOMIC DNA]</scope>
    <source>
        <strain evidence="8">FDAARGOS_652</strain>
    </source>
</reference>
<evidence type="ECO:0000256" key="1">
    <source>
        <dbReference type="ARBA" id="ARBA00006638"/>
    </source>
</evidence>
<keyword evidence="3" id="KW-0233">DNA recombination</keyword>
<feature type="compositionally biased region" description="Acidic residues" evidence="7">
    <location>
        <begin position="291"/>
        <end position="305"/>
    </location>
</feature>
<evidence type="ECO:0000256" key="4">
    <source>
        <dbReference type="ARBA" id="ARBA00023204"/>
    </source>
</evidence>
<dbReference type="SUPFAM" id="SSF54768">
    <property type="entry name" value="dsRNA-binding domain-like"/>
    <property type="match status" value="1"/>
</dbReference>
<dbReference type="OrthoDB" id="206565at2759"/>
<proteinExistence type="inferred from homology"/>
<dbReference type="Proteomes" id="UP000590412">
    <property type="component" value="Unassembled WGS sequence"/>
</dbReference>
<dbReference type="InterPro" id="IPR042525">
    <property type="entry name" value="Rad52_Rad59_Rad22_sf"/>
</dbReference>
<keyword evidence="4" id="KW-0234">DNA repair</keyword>
<dbReference type="FunFam" id="3.30.390.80:FF:000001">
    <property type="entry name" value="DNA repair protein RAD52 homolog"/>
    <property type="match status" value="1"/>
</dbReference>
<dbReference type="Gene3D" id="3.30.390.80">
    <property type="entry name" value="DNA repair protein Rad52/59/22"/>
    <property type="match status" value="1"/>
</dbReference>
<dbReference type="InterPro" id="IPR041247">
    <property type="entry name" value="Rad52_fam"/>
</dbReference>
<comment type="similarity">
    <text evidence="1">Belongs to the RAD52 family.</text>
</comment>
<keyword evidence="2" id="KW-0227">DNA damage</keyword>
<dbReference type="InterPro" id="IPR007232">
    <property type="entry name" value="Rad52_Rad59_Rad22"/>
</dbReference>
<protein>
    <recommendedName>
        <fullName evidence="6">DNA repair and recombination protein RAD52</fullName>
    </recommendedName>
</protein>
<feature type="compositionally biased region" description="Polar residues" evidence="7">
    <location>
        <begin position="21"/>
        <end position="34"/>
    </location>
</feature>
<evidence type="ECO:0000256" key="6">
    <source>
        <dbReference type="ARBA" id="ARBA00041062"/>
    </source>
</evidence>
<organism evidence="8 9">
    <name type="scientific">Candida parapsilosis</name>
    <name type="common">Yeast</name>
    <dbReference type="NCBI Taxonomy" id="5480"/>
    <lineage>
        <taxon>Eukaryota</taxon>
        <taxon>Fungi</taxon>
        <taxon>Dikarya</taxon>
        <taxon>Ascomycota</taxon>
        <taxon>Saccharomycotina</taxon>
        <taxon>Pichiomycetes</taxon>
        <taxon>Debaryomycetaceae</taxon>
        <taxon>Candida/Lodderomyces clade</taxon>
        <taxon>Candida</taxon>
    </lineage>
</organism>
<dbReference type="PANTHER" id="PTHR12132:SF1">
    <property type="entry name" value="DNA REPAIR PROTEIN RAD52 HOMOLOG"/>
    <property type="match status" value="1"/>
</dbReference>
<dbReference type="GO" id="GO:0045002">
    <property type="term" value="P:double-strand break repair via single-strand annealing"/>
    <property type="evidence" value="ECO:0007669"/>
    <property type="project" value="TreeGrafter"/>
</dbReference>
<dbReference type="GO" id="GO:0000724">
    <property type="term" value="P:double-strand break repair via homologous recombination"/>
    <property type="evidence" value="ECO:0007669"/>
    <property type="project" value="TreeGrafter"/>
</dbReference>
<evidence type="ECO:0000256" key="5">
    <source>
        <dbReference type="ARBA" id="ARBA00037138"/>
    </source>
</evidence>
<accession>A0A8X7NJ14</accession>
<feature type="region of interest" description="Disordered" evidence="7">
    <location>
        <begin position="198"/>
        <end position="310"/>
    </location>
</feature>
<dbReference type="Pfam" id="PF04098">
    <property type="entry name" value="Rad52_Rad22"/>
    <property type="match status" value="1"/>
</dbReference>
<evidence type="ECO:0000313" key="8">
    <source>
        <dbReference type="EMBL" id="KAF6045269.1"/>
    </source>
</evidence>
<gene>
    <name evidence="8" type="ORF">FOB60_004841</name>
</gene>
<dbReference type="GO" id="GO:0003697">
    <property type="term" value="F:single-stranded DNA binding"/>
    <property type="evidence" value="ECO:0007669"/>
    <property type="project" value="UniProtKB-ARBA"/>
</dbReference>
<feature type="compositionally biased region" description="Basic and acidic residues" evidence="7">
    <location>
        <begin position="198"/>
        <end position="231"/>
    </location>
</feature>